<name>A0A183PUA8_9TREM</name>
<feature type="compositionally biased region" description="Low complexity" evidence="1">
    <location>
        <begin position="95"/>
        <end position="108"/>
    </location>
</feature>
<dbReference type="InterPro" id="IPR008042">
    <property type="entry name" value="Retrotrans_Pao"/>
</dbReference>
<gene>
    <name evidence="2" type="ORF">SMTD_LOCUS17944</name>
</gene>
<dbReference type="Pfam" id="PF05380">
    <property type="entry name" value="Peptidase_A17"/>
    <property type="match status" value="1"/>
</dbReference>
<feature type="compositionally biased region" description="Basic and acidic residues" evidence="1">
    <location>
        <begin position="115"/>
        <end position="127"/>
    </location>
</feature>
<accession>A0A183PUA8</accession>
<reference evidence="2 3" key="1">
    <citation type="submission" date="2018-11" db="EMBL/GenBank/DDBJ databases">
        <authorList>
            <consortium name="Pathogen Informatics"/>
        </authorList>
    </citation>
    <scope>NUCLEOTIDE SEQUENCE [LARGE SCALE GENOMIC DNA]</scope>
    <source>
        <strain>Denwood</strain>
        <strain evidence="3">Zambia</strain>
    </source>
</reference>
<evidence type="ECO:0000313" key="2">
    <source>
        <dbReference type="EMBL" id="VDP75730.1"/>
    </source>
</evidence>
<dbReference type="AlphaFoldDB" id="A0A183PUA8"/>
<proteinExistence type="predicted"/>
<evidence type="ECO:0000256" key="1">
    <source>
        <dbReference type="SAM" id="MobiDB-lite"/>
    </source>
</evidence>
<dbReference type="Proteomes" id="UP000269396">
    <property type="component" value="Unassembled WGS sequence"/>
</dbReference>
<protein>
    <submittedName>
        <fullName evidence="2">Uncharacterized protein</fullName>
    </submittedName>
</protein>
<evidence type="ECO:0000313" key="3">
    <source>
        <dbReference type="Proteomes" id="UP000269396"/>
    </source>
</evidence>
<feature type="region of interest" description="Disordered" evidence="1">
    <location>
        <begin position="60"/>
        <end position="127"/>
    </location>
</feature>
<dbReference type="EMBL" id="UZAL01039598">
    <property type="protein sequence ID" value="VDP75730.1"/>
    <property type="molecule type" value="Genomic_DNA"/>
</dbReference>
<organism evidence="2 3">
    <name type="scientific">Schistosoma mattheei</name>
    <dbReference type="NCBI Taxonomy" id="31246"/>
    <lineage>
        <taxon>Eukaryota</taxon>
        <taxon>Metazoa</taxon>
        <taxon>Spiralia</taxon>
        <taxon>Lophotrochozoa</taxon>
        <taxon>Platyhelminthes</taxon>
        <taxon>Trematoda</taxon>
        <taxon>Digenea</taxon>
        <taxon>Strigeidida</taxon>
        <taxon>Schistosomatoidea</taxon>
        <taxon>Schistosomatidae</taxon>
        <taxon>Schistosoma</taxon>
    </lineage>
</organism>
<keyword evidence="3" id="KW-1185">Reference proteome</keyword>
<sequence>MSVEDRIALPESYKPLASQIHCFADASESAYGVAEYARSENVSRQVHFSFLLTKSKVFKPKTEASSANKPKSTLRKPKEKKDTKLKVKTTKRPKTTATKKPVTQTQKKQAAHIRRGIEDGVEKSVLV</sequence>